<feature type="compositionally biased region" description="Low complexity" evidence="1">
    <location>
        <begin position="140"/>
        <end position="173"/>
    </location>
</feature>
<name>A0A1E3NK48_9ASCO</name>
<reference evidence="3 4" key="1">
    <citation type="journal article" date="2016" name="Proc. Natl. Acad. Sci. U.S.A.">
        <title>Comparative genomics of biotechnologically important yeasts.</title>
        <authorList>
            <person name="Riley R."/>
            <person name="Haridas S."/>
            <person name="Wolfe K.H."/>
            <person name="Lopes M.R."/>
            <person name="Hittinger C.T."/>
            <person name="Goeker M."/>
            <person name="Salamov A.A."/>
            <person name="Wisecaver J.H."/>
            <person name="Long T.M."/>
            <person name="Calvey C.H."/>
            <person name="Aerts A.L."/>
            <person name="Barry K.W."/>
            <person name="Choi C."/>
            <person name="Clum A."/>
            <person name="Coughlan A.Y."/>
            <person name="Deshpande S."/>
            <person name="Douglass A.P."/>
            <person name="Hanson S.J."/>
            <person name="Klenk H.-P."/>
            <person name="LaButti K.M."/>
            <person name="Lapidus A."/>
            <person name="Lindquist E.A."/>
            <person name="Lipzen A.M."/>
            <person name="Meier-Kolthoff J.P."/>
            <person name="Ohm R.A."/>
            <person name="Otillar R.P."/>
            <person name="Pangilinan J.L."/>
            <person name="Peng Y."/>
            <person name="Rokas A."/>
            <person name="Rosa C.A."/>
            <person name="Scheuner C."/>
            <person name="Sibirny A.A."/>
            <person name="Slot J.C."/>
            <person name="Stielow J.B."/>
            <person name="Sun H."/>
            <person name="Kurtzman C.P."/>
            <person name="Blackwell M."/>
            <person name="Grigoriev I.V."/>
            <person name="Jeffries T.W."/>
        </authorList>
    </citation>
    <scope>NUCLEOTIDE SEQUENCE [LARGE SCALE GENOMIC DNA]</scope>
    <source>
        <strain evidence="3 4">NRRL Y-2026</strain>
    </source>
</reference>
<feature type="region of interest" description="Disordered" evidence="1">
    <location>
        <begin position="458"/>
        <end position="501"/>
    </location>
</feature>
<feature type="compositionally biased region" description="Polar residues" evidence="1">
    <location>
        <begin position="533"/>
        <end position="548"/>
    </location>
</feature>
<dbReference type="EMBL" id="KV454003">
    <property type="protein sequence ID" value="ODQ46499.1"/>
    <property type="molecule type" value="Genomic_DNA"/>
</dbReference>
<dbReference type="Proteomes" id="UP000094455">
    <property type="component" value="Unassembled WGS sequence"/>
</dbReference>
<dbReference type="AlphaFoldDB" id="A0A1E3NK48"/>
<feature type="region of interest" description="Disordered" evidence="1">
    <location>
        <begin position="625"/>
        <end position="692"/>
    </location>
</feature>
<accession>A0A1E3NK48</accession>
<evidence type="ECO:0000313" key="3">
    <source>
        <dbReference type="EMBL" id="ODQ46499.1"/>
    </source>
</evidence>
<evidence type="ECO:0000256" key="1">
    <source>
        <dbReference type="SAM" id="MobiDB-lite"/>
    </source>
</evidence>
<feature type="region of interest" description="Disordered" evidence="1">
    <location>
        <begin position="110"/>
        <end position="225"/>
    </location>
</feature>
<dbReference type="Pfam" id="PF08550">
    <property type="entry name" value="GATA_AreA"/>
    <property type="match status" value="1"/>
</dbReference>
<feature type="compositionally biased region" description="Polar residues" evidence="1">
    <location>
        <begin position="300"/>
        <end position="314"/>
    </location>
</feature>
<proteinExistence type="predicted"/>
<evidence type="ECO:0000313" key="4">
    <source>
        <dbReference type="Proteomes" id="UP000094455"/>
    </source>
</evidence>
<dbReference type="GeneID" id="30180160"/>
<feature type="region of interest" description="Disordered" evidence="1">
    <location>
        <begin position="581"/>
        <end position="600"/>
    </location>
</feature>
<feature type="compositionally biased region" description="Low complexity" evidence="1">
    <location>
        <begin position="627"/>
        <end position="646"/>
    </location>
</feature>
<feature type="region of interest" description="Disordered" evidence="1">
    <location>
        <begin position="530"/>
        <end position="575"/>
    </location>
</feature>
<feature type="compositionally biased region" description="Low complexity" evidence="1">
    <location>
        <begin position="408"/>
        <end position="420"/>
    </location>
</feature>
<sequence length="898" mass="98469">MTTSYLDTRKRRLPFLEVSQSSIEYISTHLKDAGRCAGPGCGRGQQASEERDMDNIITFWTTLTKASEVIQNGRRLENLSWRLINRKLILHDDITPADFSAIASVSKGTRCKELRESHHNRKKLQKRPGGAAGSTEHIPTSSSSVHTDSSSSLNTSLASSSFTQSNAKTVSAAAKKKAGSHLSSPSALSQPNPTNVSRVPSLFRKTSSQTHSATHTPDGFYEKPVNERKTQFFIDHSSPESSSMSPPNFSPHAAARESIVDVMQSSVTGSGGKARQDKSPKTSSNGPPAGSVVTSLFGAKNNSMHSLVNQVQRNQSRRPDPALPNNTAKQPVESNAHLPPGNARSELQLHTGARLSSSSLFVKDRTHTPDKPHNSSSEAPSKQQVSSQQQQQQQQQQLQQRHQHRLRQLQQQQQQLQQQRIANNPPLKKLPGDLKTEVKTLNLQNLQIKSNASQVSMASAASSTRSHASQASTASLFPNKKSNHNEDHAEEENEEGGLSFQKQTVVTDDEAGNKTKPVLKRSLLSGLFLDQMGKQQPDTNTEEGNTTGKLERAPGSLSPRKSGGAQIDTNGDSISSLFSAGAKQTKGHYDSHHRSNAPPTAATLLPTALATHMFLPTKNFQTFQSVQRQQYSGQPQKPQQIGQQKPHTNHHSPHSQQQQQHHPHHQHHHHHQHQHQHQHHPHAESSAVATQQKQVPVLDNELNITKLTKDNIAKYANAQVIKPGTDAEGEPEVEYASSIKTSTSSIDIPGSENRIMKEQRRKERQLEMKSKKLAAGDNGDGNVVPAPGQLPSNLVDSIFKENMALFGHPSRNATTSSLHESDVLDDPDSSSTVVEIAKHHLDAANLIEKGEDDPVSMLEKRAAVFTSDGFIDDSIVRKIYGGDVDDDEDNMNYHARGW</sequence>
<feature type="compositionally biased region" description="Polar residues" evidence="1">
    <location>
        <begin position="324"/>
        <end position="333"/>
    </location>
</feature>
<dbReference type="OrthoDB" id="5054775at2759"/>
<dbReference type="InterPro" id="IPR013860">
    <property type="entry name" value="AreA_GATA"/>
</dbReference>
<evidence type="ECO:0000259" key="2">
    <source>
        <dbReference type="Pfam" id="PF08550"/>
    </source>
</evidence>
<gene>
    <name evidence="3" type="ORF">PICMEDRAFT_63411</name>
</gene>
<feature type="compositionally biased region" description="Low complexity" evidence="1">
    <location>
        <begin position="388"/>
        <end position="400"/>
    </location>
</feature>
<feature type="compositionally biased region" description="Basic and acidic residues" evidence="1">
    <location>
        <begin position="362"/>
        <end position="373"/>
    </location>
</feature>
<feature type="compositionally biased region" description="Polar residues" evidence="1">
    <location>
        <begin position="185"/>
        <end position="215"/>
    </location>
</feature>
<feature type="compositionally biased region" description="Low complexity" evidence="1">
    <location>
        <begin position="458"/>
        <end position="475"/>
    </location>
</feature>
<keyword evidence="4" id="KW-1185">Reference proteome</keyword>
<dbReference type="RefSeq" id="XP_019017612.1">
    <property type="nucleotide sequence ID" value="XM_019163473.1"/>
</dbReference>
<feature type="compositionally biased region" description="Polar residues" evidence="1">
    <location>
        <begin position="374"/>
        <end position="387"/>
    </location>
</feature>
<feature type="domain" description="Nitrogen regulatory protein areA GATA-like" evidence="2">
    <location>
        <begin position="60"/>
        <end position="86"/>
    </location>
</feature>
<feature type="region of interest" description="Disordered" evidence="1">
    <location>
        <begin position="264"/>
        <end position="432"/>
    </location>
</feature>
<feature type="compositionally biased region" description="Basic residues" evidence="1">
    <location>
        <begin position="661"/>
        <end position="680"/>
    </location>
</feature>
<organism evidence="3 4">
    <name type="scientific">Pichia membranifaciens NRRL Y-2026</name>
    <dbReference type="NCBI Taxonomy" id="763406"/>
    <lineage>
        <taxon>Eukaryota</taxon>
        <taxon>Fungi</taxon>
        <taxon>Dikarya</taxon>
        <taxon>Ascomycota</taxon>
        <taxon>Saccharomycotina</taxon>
        <taxon>Pichiomycetes</taxon>
        <taxon>Pichiales</taxon>
        <taxon>Pichiaceae</taxon>
        <taxon>Pichia</taxon>
    </lineage>
</organism>
<dbReference type="STRING" id="763406.A0A1E3NK48"/>
<protein>
    <recommendedName>
        <fullName evidence="2">Nitrogen regulatory protein areA GATA-like domain-containing protein</fullName>
    </recommendedName>
</protein>